<dbReference type="OrthoDB" id="424974at2759"/>
<keyword evidence="5" id="KW-0560">Oxidoreductase</keyword>
<dbReference type="InterPro" id="IPR045170">
    <property type="entry name" value="MTOX"/>
</dbReference>
<comment type="cofactor">
    <cofactor evidence="1">
        <name>FAD</name>
        <dbReference type="ChEBI" id="CHEBI:57692"/>
    </cofactor>
</comment>
<dbReference type="NCBIfam" id="NF008425">
    <property type="entry name" value="PRK11259.1"/>
    <property type="match status" value="1"/>
</dbReference>
<dbReference type="InterPro" id="IPR036188">
    <property type="entry name" value="FAD/NAD-bd_sf"/>
</dbReference>
<dbReference type="EMBL" id="CAADRA010005563">
    <property type="protein sequence ID" value="VFT91270.1"/>
    <property type="molecule type" value="Genomic_DNA"/>
</dbReference>
<dbReference type="PANTHER" id="PTHR10961">
    <property type="entry name" value="PEROXISOMAL SARCOSINE OXIDASE"/>
    <property type="match status" value="1"/>
</dbReference>
<evidence type="ECO:0000259" key="6">
    <source>
        <dbReference type="Pfam" id="PF01266"/>
    </source>
</evidence>
<evidence type="ECO:0000256" key="4">
    <source>
        <dbReference type="ARBA" id="ARBA00022827"/>
    </source>
</evidence>
<dbReference type="InterPro" id="IPR006076">
    <property type="entry name" value="FAD-dep_OxRdtase"/>
</dbReference>
<evidence type="ECO:0000313" key="7">
    <source>
        <dbReference type="EMBL" id="KAF0694678.1"/>
    </source>
</evidence>
<dbReference type="Gene3D" id="3.30.9.10">
    <property type="entry name" value="D-Amino Acid Oxidase, subunit A, domain 2"/>
    <property type="match status" value="1"/>
</dbReference>
<sequence>MTNASADKLYDVIVLGLGGMGSSACYSLVQRGVSVLGIDQFNMAHALGSSHGKSRLIRKAYAEHPDYVPLLQRSYELWDALSQSTGDTLFHRTGLLYLGHDQSELCRGVETSASLHDIPIEILTTDECTKRFPQFHVPDGYRAIFERDAGYIDVEGGVSAFCSEAQRLGAELHFDERVVGWTSSEGDGSSTTPPIVTVTTAHGIYRASKLVLAAGAWSPSMLQTKNTALSVHKVPLFWFDSSQPAALEAANGMPCFGVHMPHAFVYGFPYVAGDGIKIAAHIPGAVVPDPTALDRSTVTAAELAPVIDCINACLPLVQPTPPRASAVCMYTMTPDEHFVLDVHAEYPRSVVVAAGFSGHGYKFAPVIGDILADLALQDGTTAHPIAFLRRRPAVEAHASS</sequence>
<keyword evidence="3" id="KW-0285">Flavoprotein</keyword>
<dbReference type="SUPFAM" id="SSF54373">
    <property type="entry name" value="FAD-linked reductases, C-terminal domain"/>
    <property type="match status" value="1"/>
</dbReference>
<evidence type="ECO:0000256" key="1">
    <source>
        <dbReference type="ARBA" id="ARBA00001974"/>
    </source>
</evidence>
<dbReference type="Gene3D" id="3.50.50.60">
    <property type="entry name" value="FAD/NAD(P)-binding domain"/>
    <property type="match status" value="1"/>
</dbReference>
<dbReference type="PANTHER" id="PTHR10961:SF7">
    <property type="entry name" value="FAD DEPENDENT OXIDOREDUCTASE DOMAIN-CONTAINING PROTEIN"/>
    <property type="match status" value="1"/>
</dbReference>
<accession>A0A485L191</accession>
<gene>
    <name evidence="8" type="primary">Aste57867_14448</name>
    <name evidence="7" type="ORF">As57867_014394</name>
    <name evidence="8" type="ORF">ASTE57867_14448</name>
</gene>
<evidence type="ECO:0000256" key="2">
    <source>
        <dbReference type="ARBA" id="ARBA00010989"/>
    </source>
</evidence>
<reference evidence="7" key="2">
    <citation type="submission" date="2019-06" db="EMBL/GenBank/DDBJ databases">
        <title>Genomics analysis of Aphanomyces spp. identifies a new class of oomycete effector associated with host adaptation.</title>
        <authorList>
            <person name="Gaulin E."/>
        </authorList>
    </citation>
    <scope>NUCLEOTIDE SEQUENCE</scope>
    <source>
        <strain evidence="7">CBS 578.67</strain>
    </source>
</reference>
<evidence type="ECO:0000256" key="3">
    <source>
        <dbReference type="ARBA" id="ARBA00022630"/>
    </source>
</evidence>
<keyword evidence="9" id="KW-1185">Reference proteome</keyword>
<dbReference type="GO" id="GO:0008115">
    <property type="term" value="F:sarcosine oxidase activity"/>
    <property type="evidence" value="ECO:0007669"/>
    <property type="project" value="TreeGrafter"/>
</dbReference>
<organism evidence="8 9">
    <name type="scientific">Aphanomyces stellatus</name>
    <dbReference type="NCBI Taxonomy" id="120398"/>
    <lineage>
        <taxon>Eukaryota</taxon>
        <taxon>Sar</taxon>
        <taxon>Stramenopiles</taxon>
        <taxon>Oomycota</taxon>
        <taxon>Saprolegniomycetes</taxon>
        <taxon>Saprolegniales</taxon>
        <taxon>Verrucalvaceae</taxon>
        <taxon>Aphanomyces</taxon>
    </lineage>
</organism>
<comment type="similarity">
    <text evidence="2">Belongs to the MSOX/MTOX family.</text>
</comment>
<dbReference type="SUPFAM" id="SSF51905">
    <property type="entry name" value="FAD/NAD(P)-binding domain"/>
    <property type="match status" value="1"/>
</dbReference>
<keyword evidence="4" id="KW-0274">FAD</keyword>
<feature type="domain" description="FAD dependent oxidoreductase" evidence="6">
    <location>
        <begin position="11"/>
        <end position="374"/>
    </location>
</feature>
<dbReference type="AlphaFoldDB" id="A0A485L191"/>
<name>A0A485L191_9STRA</name>
<dbReference type="GO" id="GO:0050660">
    <property type="term" value="F:flavin adenine dinucleotide binding"/>
    <property type="evidence" value="ECO:0007669"/>
    <property type="project" value="InterPro"/>
</dbReference>
<reference evidence="8 9" key="1">
    <citation type="submission" date="2019-03" db="EMBL/GenBank/DDBJ databases">
        <authorList>
            <person name="Gaulin E."/>
            <person name="Dumas B."/>
        </authorList>
    </citation>
    <scope>NUCLEOTIDE SEQUENCE [LARGE SCALE GENOMIC DNA]</scope>
    <source>
        <strain evidence="8">CBS 568.67</strain>
    </source>
</reference>
<dbReference type="Proteomes" id="UP000332933">
    <property type="component" value="Unassembled WGS sequence"/>
</dbReference>
<dbReference type="Pfam" id="PF01266">
    <property type="entry name" value="DAO"/>
    <property type="match status" value="1"/>
</dbReference>
<evidence type="ECO:0000256" key="5">
    <source>
        <dbReference type="ARBA" id="ARBA00023002"/>
    </source>
</evidence>
<evidence type="ECO:0000313" key="8">
    <source>
        <dbReference type="EMBL" id="VFT91270.1"/>
    </source>
</evidence>
<evidence type="ECO:0000313" key="9">
    <source>
        <dbReference type="Proteomes" id="UP000332933"/>
    </source>
</evidence>
<protein>
    <submittedName>
        <fullName evidence="8">Aste57867_14448 protein</fullName>
    </submittedName>
</protein>
<dbReference type="EMBL" id="VJMH01005542">
    <property type="protein sequence ID" value="KAF0694678.1"/>
    <property type="molecule type" value="Genomic_DNA"/>
</dbReference>
<proteinExistence type="inferred from homology"/>